<dbReference type="InterPro" id="IPR018392">
    <property type="entry name" value="LysM"/>
</dbReference>
<dbReference type="RefSeq" id="XP_066669728.1">
    <property type="nucleotide sequence ID" value="XM_066810805.1"/>
</dbReference>
<sequence>MSSYDALQVVPIVSNTTTDAPATDMYGSSSSTLAAPPSMPTPPGSCDAASSYTVKMGDTCYIIARAHGITPSEILQANPQMNNDCDLIYIDQVICLPTGSATVPGATDSTDSSSAQGTSSTTSDEPTSTSDQPFVTTTSTTGEEIIYPTGSSSAEGTSSTSTSDQQSLITTTTSTTGDGSGASSSSTSTVDNSSASSSSTSTSTSPVADACTLSHTVVAGDTCHNIWSKYSLTVDNFLALNPHLSIRPDGYCGIDVGGVVCVGGDPKGPGETSHPESPSDLEPHLLSELQVIPVSTGEGQAVPHPRRRRRRRMRRTRRGGC</sequence>
<feature type="compositionally biased region" description="Low complexity" evidence="4">
    <location>
        <begin position="105"/>
        <end position="130"/>
    </location>
</feature>
<comment type="similarity">
    <text evidence="3">Belongs to the secreted LysM effector family.</text>
</comment>
<gene>
    <name evidence="6" type="ORF">PG997_006490</name>
</gene>
<accession>A0ABR1WRW1</accession>
<dbReference type="Proteomes" id="UP001433268">
    <property type="component" value="Unassembled WGS sequence"/>
</dbReference>
<evidence type="ECO:0000259" key="5">
    <source>
        <dbReference type="PROSITE" id="PS51782"/>
    </source>
</evidence>
<dbReference type="PANTHER" id="PTHR34997">
    <property type="entry name" value="AM15"/>
    <property type="match status" value="1"/>
</dbReference>
<comment type="caution">
    <text evidence="6">The sequence shown here is derived from an EMBL/GenBank/DDBJ whole genome shotgun (WGS) entry which is preliminary data.</text>
</comment>
<evidence type="ECO:0000313" key="6">
    <source>
        <dbReference type="EMBL" id="KAK8085219.1"/>
    </source>
</evidence>
<feature type="domain" description="LysM" evidence="5">
    <location>
        <begin position="50"/>
        <end position="96"/>
    </location>
</feature>
<dbReference type="GeneID" id="92043865"/>
<dbReference type="CDD" id="cd00118">
    <property type="entry name" value="LysM"/>
    <property type="match status" value="2"/>
</dbReference>
<dbReference type="SUPFAM" id="SSF54106">
    <property type="entry name" value="LysM domain"/>
    <property type="match status" value="2"/>
</dbReference>
<dbReference type="Pfam" id="PF01476">
    <property type="entry name" value="LysM"/>
    <property type="match status" value="2"/>
</dbReference>
<dbReference type="SMART" id="SM00257">
    <property type="entry name" value="LysM"/>
    <property type="match status" value="2"/>
</dbReference>
<name>A0ABR1WRW1_9PEZI</name>
<keyword evidence="1" id="KW-0147">Chitin-binding</keyword>
<feature type="region of interest" description="Disordered" evidence="4">
    <location>
        <begin position="104"/>
        <end position="207"/>
    </location>
</feature>
<evidence type="ECO:0000313" key="7">
    <source>
        <dbReference type="Proteomes" id="UP001433268"/>
    </source>
</evidence>
<dbReference type="PANTHER" id="PTHR34997:SF1">
    <property type="entry name" value="PEPTIDOGLYCAN-BINDING LYSIN DOMAIN"/>
    <property type="match status" value="1"/>
</dbReference>
<proteinExistence type="inferred from homology"/>
<protein>
    <recommendedName>
        <fullName evidence="5">LysM domain-containing protein</fullName>
    </recommendedName>
</protein>
<feature type="compositionally biased region" description="Polar residues" evidence="4">
    <location>
        <begin position="131"/>
        <end position="142"/>
    </location>
</feature>
<feature type="region of interest" description="Disordered" evidence="4">
    <location>
        <begin position="291"/>
        <end position="321"/>
    </location>
</feature>
<feature type="compositionally biased region" description="Basic residues" evidence="4">
    <location>
        <begin position="304"/>
        <end position="321"/>
    </location>
</feature>
<dbReference type="EMBL" id="JAQQWN010000005">
    <property type="protein sequence ID" value="KAK8085219.1"/>
    <property type="molecule type" value="Genomic_DNA"/>
</dbReference>
<organism evidence="6 7">
    <name type="scientific">Apiospora hydei</name>
    <dbReference type="NCBI Taxonomy" id="1337664"/>
    <lineage>
        <taxon>Eukaryota</taxon>
        <taxon>Fungi</taxon>
        <taxon>Dikarya</taxon>
        <taxon>Ascomycota</taxon>
        <taxon>Pezizomycotina</taxon>
        <taxon>Sordariomycetes</taxon>
        <taxon>Xylariomycetidae</taxon>
        <taxon>Amphisphaeriales</taxon>
        <taxon>Apiosporaceae</taxon>
        <taxon>Apiospora</taxon>
    </lineage>
</organism>
<feature type="domain" description="LysM" evidence="5">
    <location>
        <begin position="213"/>
        <end position="262"/>
    </location>
</feature>
<dbReference type="InterPro" id="IPR052210">
    <property type="entry name" value="LysM1-like"/>
</dbReference>
<dbReference type="Gene3D" id="3.10.350.10">
    <property type="entry name" value="LysM domain"/>
    <property type="match status" value="2"/>
</dbReference>
<dbReference type="PROSITE" id="PS51782">
    <property type="entry name" value="LYSM"/>
    <property type="match status" value="2"/>
</dbReference>
<keyword evidence="7" id="KW-1185">Reference proteome</keyword>
<feature type="compositionally biased region" description="Low complexity" evidence="4">
    <location>
        <begin position="149"/>
        <end position="205"/>
    </location>
</feature>
<evidence type="ECO:0000256" key="4">
    <source>
        <dbReference type="SAM" id="MobiDB-lite"/>
    </source>
</evidence>
<evidence type="ECO:0000256" key="2">
    <source>
        <dbReference type="ARBA" id="ARBA00023026"/>
    </source>
</evidence>
<evidence type="ECO:0000256" key="3">
    <source>
        <dbReference type="ARBA" id="ARBA00044955"/>
    </source>
</evidence>
<dbReference type="InterPro" id="IPR036779">
    <property type="entry name" value="LysM_dom_sf"/>
</dbReference>
<feature type="region of interest" description="Disordered" evidence="4">
    <location>
        <begin position="18"/>
        <end position="46"/>
    </location>
</feature>
<keyword evidence="2" id="KW-0843">Virulence</keyword>
<reference evidence="6 7" key="1">
    <citation type="submission" date="2023-01" db="EMBL/GenBank/DDBJ databases">
        <title>Analysis of 21 Apiospora genomes using comparative genomics revels a genus with tremendous synthesis potential of carbohydrate active enzymes and secondary metabolites.</title>
        <authorList>
            <person name="Sorensen T."/>
        </authorList>
    </citation>
    <scope>NUCLEOTIDE SEQUENCE [LARGE SCALE GENOMIC DNA]</scope>
    <source>
        <strain evidence="6 7">CBS 114990</strain>
    </source>
</reference>
<feature type="compositionally biased region" description="Polar residues" evidence="4">
    <location>
        <begin position="18"/>
        <end position="33"/>
    </location>
</feature>
<evidence type="ECO:0000256" key="1">
    <source>
        <dbReference type="ARBA" id="ARBA00022669"/>
    </source>
</evidence>